<dbReference type="Pfam" id="PF25539">
    <property type="entry name" value="Bestrophin_2"/>
    <property type="match status" value="1"/>
</dbReference>
<evidence type="ECO:0000256" key="4">
    <source>
        <dbReference type="ARBA" id="ARBA00022692"/>
    </source>
</evidence>
<dbReference type="PANTHER" id="PTHR33281:SF19">
    <property type="entry name" value="VOLTAGE-DEPENDENT ANION CHANNEL-FORMING PROTEIN YNEE"/>
    <property type="match status" value="1"/>
</dbReference>
<dbReference type="AlphaFoldDB" id="L1I9E4"/>
<dbReference type="OMA" id="ATIWRYT"/>
<evidence type="ECO:0000313" key="9">
    <source>
        <dbReference type="EMBL" id="EKX32722.1"/>
    </source>
</evidence>
<evidence type="ECO:0000313" key="11">
    <source>
        <dbReference type="Proteomes" id="UP000011087"/>
    </source>
</evidence>
<reference evidence="11" key="2">
    <citation type="submission" date="2012-11" db="EMBL/GenBank/DDBJ databases">
        <authorList>
            <person name="Kuo A."/>
            <person name="Curtis B.A."/>
            <person name="Tanifuji G."/>
            <person name="Burki F."/>
            <person name="Gruber A."/>
            <person name="Irimia M."/>
            <person name="Maruyama S."/>
            <person name="Arias M.C."/>
            <person name="Ball S.G."/>
            <person name="Gile G.H."/>
            <person name="Hirakawa Y."/>
            <person name="Hopkins J.F."/>
            <person name="Rensing S.A."/>
            <person name="Schmutz J."/>
            <person name="Symeonidi A."/>
            <person name="Elias M."/>
            <person name="Eveleigh R.J."/>
            <person name="Herman E.K."/>
            <person name="Klute M.J."/>
            <person name="Nakayama T."/>
            <person name="Obornik M."/>
            <person name="Reyes-Prieto A."/>
            <person name="Armbrust E.V."/>
            <person name="Aves S.J."/>
            <person name="Beiko R.G."/>
            <person name="Coutinho P."/>
            <person name="Dacks J.B."/>
            <person name="Durnford D.G."/>
            <person name="Fast N.M."/>
            <person name="Green B.R."/>
            <person name="Grisdale C."/>
            <person name="Hempe F."/>
            <person name="Henrissat B."/>
            <person name="Hoppner M.P."/>
            <person name="Ishida K.-I."/>
            <person name="Kim E."/>
            <person name="Koreny L."/>
            <person name="Kroth P.G."/>
            <person name="Liu Y."/>
            <person name="Malik S.-B."/>
            <person name="Maier U.G."/>
            <person name="McRose D."/>
            <person name="Mock T."/>
            <person name="Neilson J.A."/>
            <person name="Onodera N.T."/>
            <person name="Poole A.M."/>
            <person name="Pritham E.J."/>
            <person name="Richards T.A."/>
            <person name="Rocap G."/>
            <person name="Roy S.W."/>
            <person name="Sarai C."/>
            <person name="Schaack S."/>
            <person name="Shirato S."/>
            <person name="Slamovits C.H."/>
            <person name="Spencer D.F."/>
            <person name="Suzuki S."/>
            <person name="Worden A.Z."/>
            <person name="Zauner S."/>
            <person name="Barry K."/>
            <person name="Bell C."/>
            <person name="Bharti A.K."/>
            <person name="Crow J.A."/>
            <person name="Grimwood J."/>
            <person name="Kramer R."/>
            <person name="Lindquist E."/>
            <person name="Lucas S."/>
            <person name="Salamov A."/>
            <person name="McFadden G.I."/>
            <person name="Lane C.E."/>
            <person name="Keeling P.J."/>
            <person name="Gray M.W."/>
            <person name="Grigoriev I.V."/>
            <person name="Archibald J.M."/>
        </authorList>
    </citation>
    <scope>NUCLEOTIDE SEQUENCE</scope>
    <source>
        <strain evidence="11">CCMP2712</strain>
    </source>
</reference>
<keyword evidence="2" id="KW-0813">Transport</keyword>
<reference evidence="10" key="3">
    <citation type="submission" date="2015-06" db="UniProtKB">
        <authorList>
            <consortium name="EnsemblProtists"/>
        </authorList>
    </citation>
    <scope>IDENTIFICATION</scope>
</reference>
<feature type="chain" id="PRO_5008769757" evidence="8">
    <location>
        <begin position="24"/>
        <end position="388"/>
    </location>
</feature>
<keyword evidence="7" id="KW-0472">Membrane</keyword>
<keyword evidence="8" id="KW-0732">Signal</keyword>
<accession>L1I9E4</accession>
<sequence length="388" mass="42873">MAPTLRQLAVCFALLLNLPSILCFSPSPAFARAWSIRGARKSMGRPHARLGGGVKLRMAMQEAEEGGAGGRGGGGQSTSVMLTREWFASSNVMGDLLTDDGIPVAQLSQTSRFNWWNELLTLWGSRVLERITNRMAFTIACSIAVTTFINLGDMPSSGFTYVTEFEIPGWPHELIGGFLSILLVFRTDQAYDRFWEGRRKWAELSSTCRDMGRIAISNLDRRTAAELLASIAVFPVTLKQHLRGTSNSREIATVINTYLPANSSLIDIVASSRTMPVTVLLSMSNCISKLRLAPRHEHLEIVWQLLEQRVDKLASIVSDCEKINRFFSIYTLTLPFALVKDTSPVLVPFITAFVSWVLFVTDEIGHVIEEPFGNGLAKDPDTISGKGQ</sequence>
<evidence type="ECO:0000256" key="2">
    <source>
        <dbReference type="ARBA" id="ARBA00022448"/>
    </source>
</evidence>
<evidence type="ECO:0000256" key="8">
    <source>
        <dbReference type="SAM" id="SignalP"/>
    </source>
</evidence>
<dbReference type="PANTHER" id="PTHR33281">
    <property type="entry name" value="UPF0187 PROTEIN YNEE"/>
    <property type="match status" value="1"/>
</dbReference>
<dbReference type="STRING" id="905079.L1I9E4"/>
<dbReference type="EMBL" id="JH993175">
    <property type="protein sequence ID" value="EKX32722.1"/>
    <property type="molecule type" value="Genomic_DNA"/>
</dbReference>
<dbReference type="InterPro" id="IPR044669">
    <property type="entry name" value="YneE/VCCN1/2-like"/>
</dbReference>
<protein>
    <submittedName>
        <fullName evidence="9 10">Uncharacterized protein</fullName>
    </submittedName>
</protein>
<dbReference type="GO" id="GO:0005886">
    <property type="term" value="C:plasma membrane"/>
    <property type="evidence" value="ECO:0007669"/>
    <property type="project" value="UniProtKB-SubCell"/>
</dbReference>
<keyword evidence="3" id="KW-1003">Cell membrane</keyword>
<evidence type="ECO:0000256" key="5">
    <source>
        <dbReference type="ARBA" id="ARBA00022989"/>
    </source>
</evidence>
<dbReference type="HOGENOM" id="CLU_712904_0_0_1"/>
<dbReference type="GO" id="GO:0005254">
    <property type="term" value="F:chloride channel activity"/>
    <property type="evidence" value="ECO:0007669"/>
    <property type="project" value="InterPro"/>
</dbReference>
<comment type="subcellular location">
    <subcellularLocation>
        <location evidence="1">Cell membrane</location>
        <topology evidence="1">Multi-pass membrane protein</topology>
    </subcellularLocation>
</comment>
<evidence type="ECO:0000256" key="6">
    <source>
        <dbReference type="ARBA" id="ARBA00023065"/>
    </source>
</evidence>
<dbReference type="Proteomes" id="UP000011087">
    <property type="component" value="Unassembled WGS sequence"/>
</dbReference>
<keyword evidence="6" id="KW-0406">Ion transport</keyword>
<reference evidence="9 11" key="1">
    <citation type="journal article" date="2012" name="Nature">
        <title>Algal genomes reveal evolutionary mosaicism and the fate of nucleomorphs.</title>
        <authorList>
            <consortium name="DOE Joint Genome Institute"/>
            <person name="Curtis B.A."/>
            <person name="Tanifuji G."/>
            <person name="Burki F."/>
            <person name="Gruber A."/>
            <person name="Irimia M."/>
            <person name="Maruyama S."/>
            <person name="Arias M.C."/>
            <person name="Ball S.G."/>
            <person name="Gile G.H."/>
            <person name="Hirakawa Y."/>
            <person name="Hopkins J.F."/>
            <person name="Kuo A."/>
            <person name="Rensing S.A."/>
            <person name="Schmutz J."/>
            <person name="Symeonidi A."/>
            <person name="Elias M."/>
            <person name="Eveleigh R.J."/>
            <person name="Herman E.K."/>
            <person name="Klute M.J."/>
            <person name="Nakayama T."/>
            <person name="Obornik M."/>
            <person name="Reyes-Prieto A."/>
            <person name="Armbrust E.V."/>
            <person name="Aves S.J."/>
            <person name="Beiko R.G."/>
            <person name="Coutinho P."/>
            <person name="Dacks J.B."/>
            <person name="Durnford D.G."/>
            <person name="Fast N.M."/>
            <person name="Green B.R."/>
            <person name="Grisdale C.J."/>
            <person name="Hempel F."/>
            <person name="Henrissat B."/>
            <person name="Hoppner M.P."/>
            <person name="Ishida K."/>
            <person name="Kim E."/>
            <person name="Koreny L."/>
            <person name="Kroth P.G."/>
            <person name="Liu Y."/>
            <person name="Malik S.B."/>
            <person name="Maier U.G."/>
            <person name="McRose D."/>
            <person name="Mock T."/>
            <person name="Neilson J.A."/>
            <person name="Onodera N.T."/>
            <person name="Poole A.M."/>
            <person name="Pritham E.J."/>
            <person name="Richards T.A."/>
            <person name="Rocap G."/>
            <person name="Roy S.W."/>
            <person name="Sarai C."/>
            <person name="Schaack S."/>
            <person name="Shirato S."/>
            <person name="Slamovits C.H."/>
            <person name="Spencer D.F."/>
            <person name="Suzuki S."/>
            <person name="Worden A.Z."/>
            <person name="Zauner S."/>
            <person name="Barry K."/>
            <person name="Bell C."/>
            <person name="Bharti A.K."/>
            <person name="Crow J.A."/>
            <person name="Grimwood J."/>
            <person name="Kramer R."/>
            <person name="Lindquist E."/>
            <person name="Lucas S."/>
            <person name="Salamov A."/>
            <person name="McFadden G.I."/>
            <person name="Lane C.E."/>
            <person name="Keeling P.J."/>
            <person name="Gray M.W."/>
            <person name="Grigoriev I.V."/>
            <person name="Archibald J.M."/>
        </authorList>
    </citation>
    <scope>NUCLEOTIDE SEQUENCE</scope>
    <source>
        <strain evidence="9 11">CCMP2712</strain>
    </source>
</reference>
<keyword evidence="4" id="KW-0812">Transmembrane</keyword>
<evidence type="ECO:0000313" key="10">
    <source>
        <dbReference type="EnsemblProtists" id="EKX32722"/>
    </source>
</evidence>
<evidence type="ECO:0000256" key="3">
    <source>
        <dbReference type="ARBA" id="ARBA00022475"/>
    </source>
</evidence>
<name>L1I9E4_GUITC</name>
<dbReference type="RefSeq" id="XP_005819702.1">
    <property type="nucleotide sequence ID" value="XM_005819645.1"/>
</dbReference>
<dbReference type="PaxDb" id="55529-EKX32722"/>
<dbReference type="EnsemblProtists" id="EKX32722">
    <property type="protein sequence ID" value="EKX32722"/>
    <property type="gene ID" value="GUITHDRAFT_148434"/>
</dbReference>
<evidence type="ECO:0000256" key="1">
    <source>
        <dbReference type="ARBA" id="ARBA00004651"/>
    </source>
</evidence>
<keyword evidence="11" id="KW-1185">Reference proteome</keyword>
<dbReference type="OrthoDB" id="1368at2759"/>
<dbReference type="GeneID" id="17289453"/>
<dbReference type="KEGG" id="gtt:GUITHDRAFT_148434"/>
<feature type="non-terminal residue" evidence="9">
    <location>
        <position position="388"/>
    </location>
</feature>
<feature type="signal peptide" evidence="8">
    <location>
        <begin position="1"/>
        <end position="23"/>
    </location>
</feature>
<keyword evidence="5" id="KW-1133">Transmembrane helix</keyword>
<organism evidence="9">
    <name type="scientific">Guillardia theta (strain CCMP2712)</name>
    <name type="common">Cryptophyte</name>
    <dbReference type="NCBI Taxonomy" id="905079"/>
    <lineage>
        <taxon>Eukaryota</taxon>
        <taxon>Cryptophyceae</taxon>
        <taxon>Pyrenomonadales</taxon>
        <taxon>Geminigeraceae</taxon>
        <taxon>Guillardia</taxon>
    </lineage>
</organism>
<proteinExistence type="predicted"/>
<gene>
    <name evidence="9" type="ORF">GUITHDRAFT_148434</name>
</gene>
<evidence type="ECO:0000256" key="7">
    <source>
        <dbReference type="ARBA" id="ARBA00023136"/>
    </source>
</evidence>